<evidence type="ECO:0000313" key="1">
    <source>
        <dbReference type="EMBL" id="OWZ09945.1"/>
    </source>
</evidence>
<protein>
    <submittedName>
        <fullName evidence="1">Reverse transcriptase</fullName>
    </submittedName>
</protein>
<dbReference type="SUPFAM" id="SSF56219">
    <property type="entry name" value="DNase I-like"/>
    <property type="match status" value="1"/>
</dbReference>
<name>A0A225VX66_9STRA</name>
<dbReference type="STRING" id="4795.A0A225VX66"/>
<dbReference type="Gene3D" id="3.60.10.10">
    <property type="entry name" value="Endonuclease/exonuclease/phosphatase"/>
    <property type="match status" value="1"/>
</dbReference>
<proteinExistence type="predicted"/>
<gene>
    <name evidence="1" type="ORF">PHMEG_00017275</name>
</gene>
<dbReference type="AlphaFoldDB" id="A0A225VX66"/>
<dbReference type="OrthoDB" id="168226at2759"/>
<accession>A0A225VX66</accession>
<sequence>MASCGTWSPHFIAVQGLYQRKCIVVFNIYAPHRPRDREPFYRSLGYLEIPCGALFVVGGDFNRTLDAVADRSYSSTSSSHDSPALKAFLATWKLVDSVAMERPQDWTSGELRRHHHSTHTYHYRLADGREASLRLDRWYVGPILTRWIDRTEVVDPVVHADHRAVQLRLYPPGNPVRVKKSMRLYPVPAHASVAVKEETEALLEDYLTQVDSSREASCPTWDDFKTTITKATRNIAEADGAIPTVSSITNGMAALSLQNFTGTSALARVRRAITDCKREKSLYSQKRLFTAAAHRDGKTTKDFFKRISCKYADNSIGALDTGGGITVTEEQEKAEAFAHAWRSILQQHRQADASLDAVVSWISKPDV</sequence>
<evidence type="ECO:0000313" key="2">
    <source>
        <dbReference type="Proteomes" id="UP000198211"/>
    </source>
</evidence>
<dbReference type="InterPro" id="IPR036691">
    <property type="entry name" value="Endo/exonu/phosph_ase_sf"/>
</dbReference>
<keyword evidence="2" id="KW-1185">Reference proteome</keyword>
<dbReference type="Proteomes" id="UP000198211">
    <property type="component" value="Unassembled WGS sequence"/>
</dbReference>
<dbReference type="EMBL" id="NBNE01002613">
    <property type="protein sequence ID" value="OWZ09945.1"/>
    <property type="molecule type" value="Genomic_DNA"/>
</dbReference>
<organism evidence="1 2">
    <name type="scientific">Phytophthora megakarya</name>
    <dbReference type="NCBI Taxonomy" id="4795"/>
    <lineage>
        <taxon>Eukaryota</taxon>
        <taxon>Sar</taxon>
        <taxon>Stramenopiles</taxon>
        <taxon>Oomycota</taxon>
        <taxon>Peronosporomycetes</taxon>
        <taxon>Peronosporales</taxon>
        <taxon>Peronosporaceae</taxon>
        <taxon>Phytophthora</taxon>
    </lineage>
</organism>
<dbReference type="GO" id="GO:0003964">
    <property type="term" value="F:RNA-directed DNA polymerase activity"/>
    <property type="evidence" value="ECO:0007669"/>
    <property type="project" value="UniProtKB-KW"/>
</dbReference>
<reference evidence="2" key="1">
    <citation type="submission" date="2017-03" db="EMBL/GenBank/DDBJ databases">
        <title>Phytopthora megakarya and P. palmivora, two closely related causual agents of cacao black pod achieved similar genome size and gene model numbers by different mechanisms.</title>
        <authorList>
            <person name="Ali S."/>
            <person name="Shao J."/>
            <person name="Larry D.J."/>
            <person name="Kronmiller B."/>
            <person name="Shen D."/>
            <person name="Strem M.D."/>
            <person name="Melnick R.L."/>
            <person name="Guiltinan M.J."/>
            <person name="Tyler B.M."/>
            <person name="Meinhardt L.W."/>
            <person name="Bailey B.A."/>
        </authorList>
    </citation>
    <scope>NUCLEOTIDE SEQUENCE [LARGE SCALE GENOMIC DNA]</scope>
    <source>
        <strain evidence="2">zdho120</strain>
    </source>
</reference>
<keyword evidence="1" id="KW-0695">RNA-directed DNA polymerase</keyword>
<keyword evidence="1" id="KW-0548">Nucleotidyltransferase</keyword>
<keyword evidence="1" id="KW-0808">Transferase</keyword>
<comment type="caution">
    <text evidence="1">The sequence shown here is derived from an EMBL/GenBank/DDBJ whole genome shotgun (WGS) entry which is preliminary data.</text>
</comment>